<sequence>MSAAVRMLPARRPALVRKDRKYYNAITNRMTRMRDVDELLQLIDQHFGDFNSVHVVAALHKLARAVSDGRDGHVSAVDRLKSDEVFVRLVERLRWLLQRSSKFLPRHLSNAAWALARLGVRDDELYELLSRQAIGRLRKFQPQEMSNMLWAYATIGQRDPALVYQMYPFLARELSRAAFAPQELANTLWALTTLGMADTAFLLDAADAITKSFDQYRPMDIATILWSFAAVGGLPPTIFPAIARAAVVRAEAVVKQTGAGGGQFSGQDCSLMVWACAQAGIQEHDRDVLDGIVKVARGRLGTFSDQALANFVWGLAVLDHHDLPLFSEAFREVERRVRDGLMASPKHRQQIFWAHLSLMLDERIDEGQRGAVAMDERLLERFRESFMGVSGVKGEGGEKLFSSSLHQAVSLALSRFLKVEHQNEYWIRNAIVVDIAMPERKVALEVDGPFHYQSLGLGQSLQDPDTPPQITPKTLFKRRILKQLGWKVTSIPYFEWHALRSRKDKEEYVKQRFLDIGVDITAPPDIRQEDDSQASAPLSTPRRPKSRPEVLAAMNTAPAAQQAPSLSPHPSPVDHAAPPHDIQSSAASSRPPPAMEPQILSVTSIWEPDGRGEGGKSQEDRPRDDAAKGVTSEATDGVDVPMARRRWSDMVAEGFEWDDGDDSLTGPEGDVDDDVSSTFDGIDSDDMDVYDMFEGLEDDLDRRLGISSTGRQNT</sequence>
<dbReference type="AlphaFoldDB" id="A0A0G4F5A4"/>
<feature type="region of interest" description="Disordered" evidence="1">
    <location>
        <begin position="656"/>
        <end position="686"/>
    </location>
</feature>
<feature type="compositionally biased region" description="Basic and acidic residues" evidence="1">
    <location>
        <begin position="608"/>
        <end position="627"/>
    </location>
</feature>
<feature type="region of interest" description="Disordered" evidence="1">
    <location>
        <begin position="523"/>
        <end position="644"/>
    </location>
</feature>
<dbReference type="Gene3D" id="3.40.960.10">
    <property type="entry name" value="VSR Endonuclease"/>
    <property type="match status" value="1"/>
</dbReference>
<dbReference type="Pfam" id="PF08373">
    <property type="entry name" value="RAP"/>
    <property type="match status" value="1"/>
</dbReference>
<feature type="domain" description="RAP" evidence="2">
    <location>
        <begin position="442"/>
        <end position="511"/>
    </location>
</feature>
<keyword evidence="4" id="KW-1185">Reference proteome</keyword>
<dbReference type="GO" id="GO:0044528">
    <property type="term" value="P:regulation of mitochondrial mRNA stability"/>
    <property type="evidence" value="ECO:0007669"/>
    <property type="project" value="TreeGrafter"/>
</dbReference>
<gene>
    <name evidence="3" type="ORF">Vbra_14402</name>
</gene>
<protein>
    <recommendedName>
        <fullName evidence="2">RAP domain-containing protein</fullName>
    </recommendedName>
</protein>
<accession>A0A0G4F5A4</accession>
<dbReference type="SMART" id="SM00952">
    <property type="entry name" value="RAP"/>
    <property type="match status" value="1"/>
</dbReference>
<proteinExistence type="predicted"/>
<dbReference type="Proteomes" id="UP000041254">
    <property type="component" value="Unassembled WGS sequence"/>
</dbReference>
<dbReference type="GO" id="GO:0003723">
    <property type="term" value="F:RNA binding"/>
    <property type="evidence" value="ECO:0007669"/>
    <property type="project" value="TreeGrafter"/>
</dbReference>
<reference evidence="3 4" key="1">
    <citation type="submission" date="2014-11" db="EMBL/GenBank/DDBJ databases">
        <authorList>
            <person name="Zhu J."/>
            <person name="Qi W."/>
            <person name="Song R."/>
        </authorList>
    </citation>
    <scope>NUCLEOTIDE SEQUENCE [LARGE SCALE GENOMIC DNA]</scope>
</reference>
<dbReference type="OrthoDB" id="415950at2759"/>
<dbReference type="PROSITE" id="PS51286">
    <property type="entry name" value="RAP"/>
    <property type="match status" value="1"/>
</dbReference>
<feature type="compositionally biased region" description="Low complexity" evidence="1">
    <location>
        <begin position="557"/>
        <end position="568"/>
    </location>
</feature>
<dbReference type="InterPro" id="IPR013584">
    <property type="entry name" value="RAP"/>
</dbReference>
<dbReference type="EMBL" id="CDMY01000375">
    <property type="protein sequence ID" value="CEM07025.1"/>
    <property type="molecule type" value="Genomic_DNA"/>
</dbReference>
<dbReference type="GO" id="GO:0000963">
    <property type="term" value="P:mitochondrial RNA processing"/>
    <property type="evidence" value="ECO:0007669"/>
    <property type="project" value="TreeGrafter"/>
</dbReference>
<evidence type="ECO:0000256" key="1">
    <source>
        <dbReference type="SAM" id="MobiDB-lite"/>
    </source>
</evidence>
<dbReference type="GO" id="GO:0005759">
    <property type="term" value="C:mitochondrial matrix"/>
    <property type="evidence" value="ECO:0007669"/>
    <property type="project" value="TreeGrafter"/>
</dbReference>
<evidence type="ECO:0000313" key="4">
    <source>
        <dbReference type="Proteomes" id="UP000041254"/>
    </source>
</evidence>
<name>A0A0G4F5A4_VITBC</name>
<organism evidence="3 4">
    <name type="scientific">Vitrella brassicaformis (strain CCMP3155)</name>
    <dbReference type="NCBI Taxonomy" id="1169540"/>
    <lineage>
        <taxon>Eukaryota</taxon>
        <taxon>Sar</taxon>
        <taxon>Alveolata</taxon>
        <taxon>Colpodellida</taxon>
        <taxon>Vitrellaceae</taxon>
        <taxon>Vitrella</taxon>
    </lineage>
</organism>
<dbReference type="PhylomeDB" id="A0A0G4F5A4"/>
<evidence type="ECO:0000313" key="3">
    <source>
        <dbReference type="EMBL" id="CEM07025.1"/>
    </source>
</evidence>
<dbReference type="PANTHER" id="PTHR21228">
    <property type="entry name" value="FAST LEU-RICH DOMAIN-CONTAINING"/>
    <property type="match status" value="1"/>
</dbReference>
<dbReference type="VEuPathDB" id="CryptoDB:Vbra_14402"/>
<evidence type="ECO:0000259" key="2">
    <source>
        <dbReference type="PROSITE" id="PS51286"/>
    </source>
</evidence>
<dbReference type="InterPro" id="IPR050870">
    <property type="entry name" value="FAST_kinase"/>
</dbReference>
<dbReference type="PANTHER" id="PTHR21228:SF40">
    <property type="entry name" value="LD45607P"/>
    <property type="match status" value="1"/>
</dbReference>
<dbReference type="GO" id="GO:0035770">
    <property type="term" value="C:ribonucleoprotein granule"/>
    <property type="evidence" value="ECO:0007669"/>
    <property type="project" value="TreeGrafter"/>
</dbReference>
<dbReference type="InParanoid" id="A0A0G4F5A4"/>